<name>A0AAD5VGV7_9APHY</name>
<comment type="caution">
    <text evidence="1">The sequence shown here is derived from an EMBL/GenBank/DDBJ whole genome shotgun (WGS) entry which is preliminary data.</text>
</comment>
<evidence type="ECO:0000313" key="2">
    <source>
        <dbReference type="Proteomes" id="UP001212997"/>
    </source>
</evidence>
<dbReference type="EMBL" id="JANAWD010000018">
    <property type="protein sequence ID" value="KAJ3491030.1"/>
    <property type="molecule type" value="Genomic_DNA"/>
</dbReference>
<dbReference type="Proteomes" id="UP001212997">
    <property type="component" value="Unassembled WGS sequence"/>
</dbReference>
<gene>
    <name evidence="1" type="ORF">NLI96_g965</name>
</gene>
<accession>A0AAD5VGV7</accession>
<evidence type="ECO:0000313" key="1">
    <source>
        <dbReference type="EMBL" id="KAJ3491030.1"/>
    </source>
</evidence>
<keyword evidence="2" id="KW-1185">Reference proteome</keyword>
<protein>
    <submittedName>
        <fullName evidence="1">Uncharacterized protein</fullName>
    </submittedName>
</protein>
<organism evidence="1 2">
    <name type="scientific">Meripilus lineatus</name>
    <dbReference type="NCBI Taxonomy" id="2056292"/>
    <lineage>
        <taxon>Eukaryota</taxon>
        <taxon>Fungi</taxon>
        <taxon>Dikarya</taxon>
        <taxon>Basidiomycota</taxon>
        <taxon>Agaricomycotina</taxon>
        <taxon>Agaricomycetes</taxon>
        <taxon>Polyporales</taxon>
        <taxon>Meripilaceae</taxon>
        <taxon>Meripilus</taxon>
    </lineage>
</organism>
<sequence>MVTTRSVVPVRVDPHTVESLWWIDPARVDLPRFQDIPLLEEINEELPYVGRLRMAPDYSLPVPHTPKTLYQNLLLLLALSPPVSLSGLVRYHAYFDKLHSTTTFNYLIEMSIRNASFGTARYLFRMMDAQRIPGNLETRKLRVRMLVRTGDWVVAWKQETQEDPEVQFMPVAIWLEFLQIPRREEEFKVTKSKRGGGHGLGLAKRTAIREHSNSLSREEKLLLALKHPPNPNPKEYAEMQPRVVREVVQALLTINREKAFDLTRRYFNSLPSQITPRRRRQCMDIIHAHMTARSKGGVSEFARIRDLLPKLLNMHSSFIPNSTTLFLLLAPLKQTNQCGTIAEATVKKFRRRWGEDIVDLRVKRRVASFASKEGRRDLLEGTTGSTIQGAYATEIRVDLLKERARGVEVEVVTETGL</sequence>
<reference evidence="1" key="1">
    <citation type="submission" date="2022-07" db="EMBL/GenBank/DDBJ databases">
        <title>Genome Sequence of Physisporinus lineatus.</title>
        <authorList>
            <person name="Buettner E."/>
        </authorList>
    </citation>
    <scope>NUCLEOTIDE SEQUENCE</scope>
    <source>
        <strain evidence="1">VT162</strain>
    </source>
</reference>
<dbReference type="AlphaFoldDB" id="A0AAD5VGV7"/>
<proteinExistence type="predicted"/>